<name>A0A0G0G3L9_9BACT</name>
<dbReference type="Proteomes" id="UP000034917">
    <property type="component" value="Unassembled WGS sequence"/>
</dbReference>
<gene>
    <name evidence="1" type="ORF">US40_C0015G0023</name>
</gene>
<evidence type="ECO:0000313" key="1">
    <source>
        <dbReference type="EMBL" id="KKQ24592.1"/>
    </source>
</evidence>
<proteinExistence type="predicted"/>
<accession>A0A0G0G3L9</accession>
<evidence type="ECO:0000313" key="2">
    <source>
        <dbReference type="Proteomes" id="UP000034917"/>
    </source>
</evidence>
<organism evidence="1 2">
    <name type="scientific">Candidatus Roizmanbacteria bacterium GW2011_GWC2_37_13</name>
    <dbReference type="NCBI Taxonomy" id="1618486"/>
    <lineage>
        <taxon>Bacteria</taxon>
        <taxon>Candidatus Roizmaniibacteriota</taxon>
    </lineage>
</organism>
<dbReference type="EMBL" id="LBSV01000015">
    <property type="protein sequence ID" value="KKQ24592.1"/>
    <property type="molecule type" value="Genomic_DNA"/>
</dbReference>
<protein>
    <submittedName>
        <fullName evidence="1">Uncharacterized protein</fullName>
    </submittedName>
</protein>
<comment type="caution">
    <text evidence="1">The sequence shown here is derived from an EMBL/GenBank/DDBJ whole genome shotgun (WGS) entry which is preliminary data.</text>
</comment>
<sequence>MTVKAAETKLPESLLLTKSIKTERIRLPKGTKLRRLDLLTLERCGPLERKIALIEDIEGNKAQIFVYFKTPPSRKNAEYLYRAFRNYTTIGRLVFSSRPQSLESADKRSIALCEEVSRASQLAGIVRDENILIEGGAVLVNPDRENPHSHFGDNLQESIGFLFSKKPFGNILLIPDEWNDSVIDNLVKGGGKLLVNKDTFDILVKEALPYFKKLLEIKKLKKINIPVILMTLSAYIRKELSILPRLDSSRGIGNETDFVQEKSRFYLQRLVESFAI</sequence>
<dbReference type="AlphaFoldDB" id="A0A0G0G3L9"/>
<reference evidence="1 2" key="1">
    <citation type="journal article" date="2015" name="Nature">
        <title>rRNA introns, odd ribosomes, and small enigmatic genomes across a large radiation of phyla.</title>
        <authorList>
            <person name="Brown C.T."/>
            <person name="Hug L.A."/>
            <person name="Thomas B.C."/>
            <person name="Sharon I."/>
            <person name="Castelle C.J."/>
            <person name="Singh A."/>
            <person name="Wilkins M.J."/>
            <person name="Williams K.H."/>
            <person name="Banfield J.F."/>
        </authorList>
    </citation>
    <scope>NUCLEOTIDE SEQUENCE [LARGE SCALE GENOMIC DNA]</scope>
</reference>